<name>A0A5S5DKL8_9FLAO</name>
<keyword evidence="1" id="KW-0805">Transcription regulation</keyword>
<dbReference type="EMBL" id="VNIA01000007">
    <property type="protein sequence ID" value="TYP96471.1"/>
    <property type="molecule type" value="Genomic_DNA"/>
</dbReference>
<keyword evidence="6" id="KW-1185">Reference proteome</keyword>
<feature type="domain" description="HTH araC/xylS-type" evidence="4">
    <location>
        <begin position="198"/>
        <end position="303"/>
    </location>
</feature>
<dbReference type="InterPro" id="IPR018060">
    <property type="entry name" value="HTH_AraC"/>
</dbReference>
<comment type="caution">
    <text evidence="5">The sequence shown here is derived from an EMBL/GenBank/DDBJ whole genome shotgun (WGS) entry which is preliminary data.</text>
</comment>
<reference evidence="5 6" key="1">
    <citation type="submission" date="2019-07" db="EMBL/GenBank/DDBJ databases">
        <title>Genomic Encyclopedia of Type Strains, Phase IV (KMG-IV): sequencing the most valuable type-strain genomes for metagenomic binning, comparative biology and taxonomic classification.</title>
        <authorList>
            <person name="Goeker M."/>
        </authorList>
    </citation>
    <scope>NUCLEOTIDE SEQUENCE [LARGE SCALE GENOMIC DNA]</scope>
    <source>
        <strain evidence="5 6">DSM 18961</strain>
    </source>
</reference>
<dbReference type="PRINTS" id="PR00032">
    <property type="entry name" value="HTHARAC"/>
</dbReference>
<organism evidence="5 6">
    <name type="scientific">Tenacibaculum adriaticum</name>
    <dbReference type="NCBI Taxonomy" id="413713"/>
    <lineage>
        <taxon>Bacteria</taxon>
        <taxon>Pseudomonadati</taxon>
        <taxon>Bacteroidota</taxon>
        <taxon>Flavobacteriia</taxon>
        <taxon>Flavobacteriales</taxon>
        <taxon>Flavobacteriaceae</taxon>
        <taxon>Tenacibaculum</taxon>
    </lineage>
</organism>
<evidence type="ECO:0000256" key="3">
    <source>
        <dbReference type="ARBA" id="ARBA00023163"/>
    </source>
</evidence>
<dbReference type="AlphaFoldDB" id="A0A5S5DKL8"/>
<dbReference type="Pfam" id="PF12833">
    <property type="entry name" value="HTH_18"/>
    <property type="match status" value="1"/>
</dbReference>
<dbReference type="RefSeq" id="WP_148871116.1">
    <property type="nucleotide sequence ID" value="NZ_VNIA01000007.1"/>
</dbReference>
<proteinExistence type="predicted"/>
<dbReference type="PANTHER" id="PTHR43280">
    <property type="entry name" value="ARAC-FAMILY TRANSCRIPTIONAL REGULATOR"/>
    <property type="match status" value="1"/>
</dbReference>
<dbReference type="InterPro" id="IPR020449">
    <property type="entry name" value="Tscrpt_reg_AraC-type_HTH"/>
</dbReference>
<dbReference type="SMART" id="SM00342">
    <property type="entry name" value="HTH_ARAC"/>
    <property type="match status" value="1"/>
</dbReference>
<sequence length="305" mass="36083">MLNSKPYNIKSITEYHKVMDLQKPEHPLISIIKFEDIKRHQSSPINITNDFYSIALKKDFNAKLKYGQQEYDFDEGVLHFMSPKQVLSFEFRTDEELNHKGWLLLVHPDFLWNTPLSKKIKEYKYFNYKINEALHLSDKEEKMIIGVMQNIAQEYQANIDHFSQDVIIAQLVLLLTYSERFYQRQFTTRKITNHTILNQFEELLSAYYSKENLIRNTIPTVQYFANELNLSANYLSRLLKNLTGQSTKHFIQDKVIELAKEKLSTTDLTVSEIAYELGFEHIQSFSKLFKSKTDFSPSEFRQSFN</sequence>
<accession>A0A5S5DKL8</accession>
<dbReference type="Proteomes" id="UP000323136">
    <property type="component" value="Unassembled WGS sequence"/>
</dbReference>
<gene>
    <name evidence="5" type="ORF">C7447_10737</name>
</gene>
<dbReference type="GO" id="GO:0043565">
    <property type="term" value="F:sequence-specific DNA binding"/>
    <property type="evidence" value="ECO:0007669"/>
    <property type="project" value="InterPro"/>
</dbReference>
<keyword evidence="2" id="KW-0238">DNA-binding</keyword>
<protein>
    <submittedName>
        <fullName evidence="5">Helix-turn-helix protein</fullName>
    </submittedName>
</protein>
<evidence type="ECO:0000256" key="2">
    <source>
        <dbReference type="ARBA" id="ARBA00023125"/>
    </source>
</evidence>
<evidence type="ECO:0000313" key="5">
    <source>
        <dbReference type="EMBL" id="TYP96471.1"/>
    </source>
</evidence>
<dbReference type="OrthoDB" id="2600165at2"/>
<evidence type="ECO:0000313" key="6">
    <source>
        <dbReference type="Proteomes" id="UP000323136"/>
    </source>
</evidence>
<evidence type="ECO:0000259" key="4">
    <source>
        <dbReference type="PROSITE" id="PS01124"/>
    </source>
</evidence>
<dbReference type="Gene3D" id="1.10.10.60">
    <property type="entry name" value="Homeodomain-like"/>
    <property type="match status" value="1"/>
</dbReference>
<dbReference type="PROSITE" id="PS01124">
    <property type="entry name" value="HTH_ARAC_FAMILY_2"/>
    <property type="match status" value="1"/>
</dbReference>
<dbReference type="InterPro" id="IPR009057">
    <property type="entry name" value="Homeodomain-like_sf"/>
</dbReference>
<dbReference type="PANTHER" id="PTHR43280:SF32">
    <property type="entry name" value="TRANSCRIPTIONAL REGULATORY PROTEIN"/>
    <property type="match status" value="1"/>
</dbReference>
<dbReference type="SUPFAM" id="SSF46689">
    <property type="entry name" value="Homeodomain-like"/>
    <property type="match status" value="1"/>
</dbReference>
<keyword evidence="3" id="KW-0804">Transcription</keyword>
<evidence type="ECO:0000256" key="1">
    <source>
        <dbReference type="ARBA" id="ARBA00023015"/>
    </source>
</evidence>
<dbReference type="GO" id="GO:0003700">
    <property type="term" value="F:DNA-binding transcription factor activity"/>
    <property type="evidence" value="ECO:0007669"/>
    <property type="project" value="InterPro"/>
</dbReference>